<dbReference type="Gene3D" id="3.20.20.10">
    <property type="entry name" value="Alanine racemase"/>
    <property type="match status" value="1"/>
</dbReference>
<dbReference type="InterPro" id="IPR000183">
    <property type="entry name" value="Orn/DAP/Arg_de-COase"/>
</dbReference>
<dbReference type="PROSITE" id="PS00879">
    <property type="entry name" value="ODR_DC_2_2"/>
    <property type="match status" value="1"/>
</dbReference>
<dbReference type="GO" id="GO:0009089">
    <property type="term" value="P:lysine biosynthetic process via diaminopimelate"/>
    <property type="evidence" value="ECO:0007669"/>
    <property type="project" value="TreeGrafter"/>
</dbReference>
<comment type="cofactor">
    <cofactor evidence="1 3">
        <name>pyridoxal 5'-phosphate</name>
        <dbReference type="ChEBI" id="CHEBI:597326"/>
    </cofactor>
</comment>
<dbReference type="PRINTS" id="PR01179">
    <property type="entry name" value="ODADCRBXLASE"/>
</dbReference>
<evidence type="ECO:0000313" key="5">
    <source>
        <dbReference type="EMBL" id="MBK7674433.1"/>
    </source>
</evidence>
<evidence type="ECO:0000259" key="4">
    <source>
        <dbReference type="Pfam" id="PF02784"/>
    </source>
</evidence>
<dbReference type="EMBL" id="JADJMH010000004">
    <property type="protein sequence ID" value="MBK7674433.1"/>
    <property type="molecule type" value="Genomic_DNA"/>
</dbReference>
<dbReference type="GO" id="GO:0008836">
    <property type="term" value="F:diaminopimelate decarboxylase activity"/>
    <property type="evidence" value="ECO:0007669"/>
    <property type="project" value="TreeGrafter"/>
</dbReference>
<evidence type="ECO:0000256" key="1">
    <source>
        <dbReference type="ARBA" id="ARBA00001933"/>
    </source>
</evidence>
<sequence>MIDTSFLPQVNWLESSTADWEALALAHGTPFFFFDADVVAGRIRAVRQAMHGMAQIYYAVKANPNLGLLRAVQPVADGVDISSGGELLQAQLAGYDPAMMSFAGPAKTETELEAAIRAGVGCISAESLREIEQCATIAARVGVPARILLRVNPASPNRAYGLKMGGKPVQFGIDEETLPEAETCVLANEGNLEFRGIHSYVGSQCFDPAAVVEATANALRLAQDMERRSGLVCKKINLGGGFGVAHTEQRRELDLSALARGLLPLFVERKTESPDCDLIFELGRYITAEAGLYVTRAVRTKTSRGKHFVICDGGLNHHLAAAGTFGAALRGNFPAYNLTRPDSTLVTCHIAGPSCNPTDLLGVDASLPAPEEGDLVGVGMSGSYGLTASPLLFLGRPTPVELVRSSGQVLVGRRSHTTTDFN</sequence>
<dbReference type="PANTHER" id="PTHR43727:SF2">
    <property type="entry name" value="GROUP IV DECARBOXYLASE"/>
    <property type="match status" value="1"/>
</dbReference>
<keyword evidence="2 3" id="KW-0663">Pyridoxal phosphate</keyword>
<dbReference type="PRINTS" id="PR01182">
    <property type="entry name" value="ORNDCRBXLASE"/>
</dbReference>
<evidence type="ECO:0000256" key="2">
    <source>
        <dbReference type="ARBA" id="ARBA00022898"/>
    </source>
</evidence>
<feature type="active site" description="Proton donor" evidence="3">
    <location>
        <position position="355"/>
    </location>
</feature>
<dbReference type="GO" id="GO:0006596">
    <property type="term" value="P:polyamine biosynthetic process"/>
    <property type="evidence" value="ECO:0007669"/>
    <property type="project" value="InterPro"/>
</dbReference>
<gene>
    <name evidence="5" type="ORF">IPJ27_06480</name>
</gene>
<protein>
    <submittedName>
        <fullName evidence="5">Alanine racemase</fullName>
    </submittedName>
</protein>
<dbReference type="InterPro" id="IPR022644">
    <property type="entry name" value="De-COase2_N"/>
</dbReference>
<evidence type="ECO:0000313" key="6">
    <source>
        <dbReference type="Proteomes" id="UP000697998"/>
    </source>
</evidence>
<dbReference type="Gene3D" id="2.40.37.10">
    <property type="entry name" value="Lyase, Ornithine Decarboxylase, Chain A, domain 1"/>
    <property type="match status" value="1"/>
</dbReference>
<dbReference type="InterPro" id="IPR029066">
    <property type="entry name" value="PLP-binding_barrel"/>
</dbReference>
<dbReference type="Proteomes" id="UP000697998">
    <property type="component" value="Unassembled WGS sequence"/>
</dbReference>
<dbReference type="SUPFAM" id="SSF50621">
    <property type="entry name" value="Alanine racemase C-terminal domain-like"/>
    <property type="match status" value="1"/>
</dbReference>
<dbReference type="Pfam" id="PF02784">
    <property type="entry name" value="Orn_Arg_deC_N"/>
    <property type="match status" value="1"/>
</dbReference>
<dbReference type="InterPro" id="IPR002433">
    <property type="entry name" value="Orn_de-COase"/>
</dbReference>
<dbReference type="SUPFAM" id="SSF51419">
    <property type="entry name" value="PLP-binding barrel"/>
    <property type="match status" value="1"/>
</dbReference>
<feature type="domain" description="Orn/DAP/Arg decarboxylase 2 N-terminal" evidence="4">
    <location>
        <begin position="40"/>
        <end position="288"/>
    </location>
</feature>
<proteinExistence type="predicted"/>
<dbReference type="InterPro" id="IPR022657">
    <property type="entry name" value="De-COase2_CS"/>
</dbReference>
<comment type="caution">
    <text evidence="5">The sequence shown here is derived from an EMBL/GenBank/DDBJ whole genome shotgun (WGS) entry which is preliminary data.</text>
</comment>
<accession>A0A935PW38</accession>
<reference evidence="5 6" key="1">
    <citation type="submission" date="2020-10" db="EMBL/GenBank/DDBJ databases">
        <title>Connecting structure to function with the recovery of over 1000 high-quality activated sludge metagenome-assembled genomes encoding full-length rRNA genes using long-read sequencing.</title>
        <authorList>
            <person name="Singleton C.M."/>
            <person name="Petriglieri F."/>
            <person name="Kristensen J.M."/>
            <person name="Kirkegaard R.H."/>
            <person name="Michaelsen T.Y."/>
            <person name="Andersen M.H."/>
            <person name="Karst S.M."/>
            <person name="Dueholm M.S."/>
            <person name="Nielsen P.H."/>
            <person name="Albertsen M."/>
        </authorList>
    </citation>
    <scope>NUCLEOTIDE SEQUENCE [LARGE SCALE GENOMIC DNA]</scope>
    <source>
        <strain evidence="5">EsbW_18-Q3-R4-48_BATAC.285</strain>
    </source>
</reference>
<dbReference type="PANTHER" id="PTHR43727">
    <property type="entry name" value="DIAMINOPIMELATE DECARBOXYLASE"/>
    <property type="match status" value="1"/>
</dbReference>
<evidence type="ECO:0000256" key="3">
    <source>
        <dbReference type="PIRSR" id="PIRSR600183-50"/>
    </source>
</evidence>
<feature type="modified residue" description="N6-(pyridoxal phosphate)lysine" evidence="3">
    <location>
        <position position="61"/>
    </location>
</feature>
<dbReference type="AlphaFoldDB" id="A0A935PW38"/>
<dbReference type="InterPro" id="IPR009006">
    <property type="entry name" value="Ala_racemase/Decarboxylase_C"/>
</dbReference>
<organism evidence="5 6">
    <name type="scientific">Candidatus Accumulibacter proximus</name>
    <dbReference type="NCBI Taxonomy" id="2954385"/>
    <lineage>
        <taxon>Bacteria</taxon>
        <taxon>Pseudomonadati</taxon>
        <taxon>Pseudomonadota</taxon>
        <taxon>Betaproteobacteria</taxon>
        <taxon>Candidatus Accumulibacter</taxon>
    </lineage>
</organism>
<name>A0A935PW38_9PROT</name>